<dbReference type="EMBL" id="MTYJ01000031">
    <property type="protein sequence ID" value="OQV20400.1"/>
    <property type="molecule type" value="Genomic_DNA"/>
</dbReference>
<protein>
    <submittedName>
        <fullName evidence="1">Uncharacterized protein</fullName>
    </submittedName>
</protein>
<dbReference type="Gene3D" id="3.80.10.10">
    <property type="entry name" value="Ribonuclease Inhibitor"/>
    <property type="match status" value="1"/>
</dbReference>
<dbReference type="SUPFAM" id="SSF52047">
    <property type="entry name" value="RNI-like"/>
    <property type="match status" value="1"/>
</dbReference>
<dbReference type="OrthoDB" id="676979at2759"/>
<proteinExistence type="predicted"/>
<name>A0A1W0WYW3_HYPEX</name>
<comment type="caution">
    <text evidence="1">The sequence shown here is derived from an EMBL/GenBank/DDBJ whole genome shotgun (WGS) entry which is preliminary data.</text>
</comment>
<evidence type="ECO:0000313" key="1">
    <source>
        <dbReference type="EMBL" id="OQV20400.1"/>
    </source>
</evidence>
<accession>A0A1W0WYW3</accession>
<dbReference type="InterPro" id="IPR032675">
    <property type="entry name" value="LRR_dom_sf"/>
</dbReference>
<keyword evidence="2" id="KW-1185">Reference proteome</keyword>
<evidence type="ECO:0000313" key="2">
    <source>
        <dbReference type="Proteomes" id="UP000192578"/>
    </source>
</evidence>
<gene>
    <name evidence="1" type="ORF">BV898_05686</name>
</gene>
<sequence>MTAWAHRVSYIRIRGSVVVQDGFLPFPARSRFSRLAINNSTRRDGSVVVAEYIPTLAFPLDQFLINNKHQMQDIELNSLKLPPLTRQTFRGFHKLRSLALLNCEISVIEPDVFEELEVGLNVQAVTGFTPQLQTLQLISMRHPQLGPGMQELDWSFLAPVSRTVKVIKLDDNRFRNITRTSSFGFTG</sequence>
<reference evidence="2" key="1">
    <citation type="submission" date="2017-01" db="EMBL/GenBank/DDBJ databases">
        <title>Comparative genomics of anhydrobiosis in the tardigrade Hypsibius dujardini.</title>
        <authorList>
            <person name="Yoshida Y."/>
            <person name="Koutsovoulos G."/>
            <person name="Laetsch D."/>
            <person name="Stevens L."/>
            <person name="Kumar S."/>
            <person name="Horikawa D."/>
            <person name="Ishino K."/>
            <person name="Komine S."/>
            <person name="Tomita M."/>
            <person name="Blaxter M."/>
            <person name="Arakawa K."/>
        </authorList>
    </citation>
    <scope>NUCLEOTIDE SEQUENCE [LARGE SCALE GENOMIC DNA]</scope>
    <source>
        <strain evidence="2">Z151</strain>
    </source>
</reference>
<dbReference type="AlphaFoldDB" id="A0A1W0WYW3"/>
<organism evidence="1 2">
    <name type="scientific">Hypsibius exemplaris</name>
    <name type="common">Freshwater tardigrade</name>
    <dbReference type="NCBI Taxonomy" id="2072580"/>
    <lineage>
        <taxon>Eukaryota</taxon>
        <taxon>Metazoa</taxon>
        <taxon>Ecdysozoa</taxon>
        <taxon>Tardigrada</taxon>
        <taxon>Eutardigrada</taxon>
        <taxon>Parachela</taxon>
        <taxon>Hypsibioidea</taxon>
        <taxon>Hypsibiidae</taxon>
        <taxon>Hypsibius</taxon>
    </lineage>
</organism>
<dbReference type="Proteomes" id="UP000192578">
    <property type="component" value="Unassembled WGS sequence"/>
</dbReference>